<dbReference type="SMART" id="SM00409">
    <property type="entry name" value="IG"/>
    <property type="match status" value="3"/>
</dbReference>
<dbReference type="PROSITE" id="PS00290">
    <property type="entry name" value="IG_MHC"/>
    <property type="match status" value="2"/>
</dbReference>
<organism evidence="4 5">
    <name type="scientific">Aquila chrysaetos chrysaetos</name>
    <dbReference type="NCBI Taxonomy" id="223781"/>
    <lineage>
        <taxon>Eukaryota</taxon>
        <taxon>Metazoa</taxon>
        <taxon>Chordata</taxon>
        <taxon>Craniata</taxon>
        <taxon>Vertebrata</taxon>
        <taxon>Euteleostomi</taxon>
        <taxon>Archelosauria</taxon>
        <taxon>Archosauria</taxon>
        <taxon>Dinosauria</taxon>
        <taxon>Saurischia</taxon>
        <taxon>Theropoda</taxon>
        <taxon>Coelurosauria</taxon>
        <taxon>Aves</taxon>
        <taxon>Neognathae</taxon>
        <taxon>Neoaves</taxon>
        <taxon>Telluraves</taxon>
        <taxon>Accipitrimorphae</taxon>
        <taxon>Accipitriformes</taxon>
        <taxon>Accipitridae</taxon>
        <taxon>Accipitrinae</taxon>
        <taxon>Aquila</taxon>
    </lineage>
</organism>
<name>A0A663F2M1_AQUCH</name>
<proteinExistence type="predicted"/>
<dbReference type="InterPro" id="IPR007110">
    <property type="entry name" value="Ig-like_dom"/>
</dbReference>
<feature type="region of interest" description="Disordered" evidence="2">
    <location>
        <begin position="159"/>
        <end position="184"/>
    </location>
</feature>
<dbReference type="Proteomes" id="UP000472275">
    <property type="component" value="Unassembled WGS sequence"/>
</dbReference>
<dbReference type="SUPFAM" id="SSF48726">
    <property type="entry name" value="Immunoglobulin"/>
    <property type="match status" value="3"/>
</dbReference>
<dbReference type="InterPro" id="IPR003597">
    <property type="entry name" value="Ig_C1-set"/>
</dbReference>
<protein>
    <recommendedName>
        <fullName evidence="3">Ig-like domain-containing protein</fullName>
    </recommendedName>
</protein>
<dbReference type="SMART" id="SM00407">
    <property type="entry name" value="IGc1"/>
    <property type="match status" value="3"/>
</dbReference>
<dbReference type="Pfam" id="PF07654">
    <property type="entry name" value="C1-set"/>
    <property type="match status" value="3"/>
</dbReference>
<dbReference type="InterPro" id="IPR003599">
    <property type="entry name" value="Ig_sub"/>
</dbReference>
<accession>A0A663F2M1</accession>
<dbReference type="PROSITE" id="PS50835">
    <property type="entry name" value="IG_LIKE"/>
    <property type="match status" value="3"/>
</dbReference>
<dbReference type="InterPro" id="IPR013783">
    <property type="entry name" value="Ig-like_fold"/>
</dbReference>
<dbReference type="CDD" id="cd05768">
    <property type="entry name" value="IgC1_CH3_IgAGD_CH4_IgAEM"/>
    <property type="match status" value="1"/>
</dbReference>
<dbReference type="GeneTree" id="ENSGT00940000161516"/>
<dbReference type="InterPro" id="IPR050380">
    <property type="entry name" value="Immune_Resp_Modulators"/>
</dbReference>
<reference evidence="4" key="2">
    <citation type="submission" date="2025-09" db="UniProtKB">
        <authorList>
            <consortium name="Ensembl"/>
        </authorList>
    </citation>
    <scope>IDENTIFICATION</scope>
</reference>
<evidence type="ECO:0000313" key="4">
    <source>
        <dbReference type="Ensembl" id="ENSACCP00020018498.1"/>
    </source>
</evidence>
<feature type="region of interest" description="Disordered" evidence="2">
    <location>
        <begin position="99"/>
        <end position="127"/>
    </location>
</feature>
<sequence length="422" mass="45401">IPTEYGRAHAPVVYPLIQCTDCGDTVSFGCLVTDYFPQPVTVTWISNVKGDNETFPVIQSSNSYYSLSTQLTVPASSLEGNNFQCRVDHSSTTTTVTETINGEKGADPNTPSAQPSHEDRGLKISPANWTSVLGGTKALRPSPGETGRGALSNLASAEPQVLPTQRRSLPPPPPPPQPQPGCKPKVEVTILPPSLEDLYLSQNASITCVATNLKSYEDVKFSWSRDQGSALDVTSGAAEKLENGLYRLTSTLKICADEWNSGEKFTCTVNIPEIQEPITLSLPPPLTFSCAHPADVSVKAPSVYVFPPPAEELARQETATLTCLALGFRPRDILVTWTQEDRPVSPGSFSIFGPQKEGDTYTVYSKLSVPAADWQRGDSFACVVGHDGIPLHFVQKTMDKAIGKPTSVNVSVVLADADVTCY</sequence>
<dbReference type="FunFam" id="2.60.40.10:FF:000463">
    <property type="entry name" value="Immunoglobulin heavy constant gamma 1"/>
    <property type="match status" value="1"/>
</dbReference>
<dbReference type="PANTHER" id="PTHR23411">
    <property type="entry name" value="TAPASIN"/>
    <property type="match status" value="1"/>
</dbReference>
<evidence type="ECO:0000256" key="1">
    <source>
        <dbReference type="ARBA" id="ARBA00023319"/>
    </source>
</evidence>
<evidence type="ECO:0000313" key="5">
    <source>
        <dbReference type="Proteomes" id="UP000472275"/>
    </source>
</evidence>
<dbReference type="InterPro" id="IPR003006">
    <property type="entry name" value="Ig/MHC_CS"/>
</dbReference>
<evidence type="ECO:0000256" key="2">
    <source>
        <dbReference type="SAM" id="MobiDB-lite"/>
    </source>
</evidence>
<dbReference type="FunFam" id="2.60.40.10:FF:000998">
    <property type="entry name" value="Immunoglobulin heavy constant epsilon"/>
    <property type="match status" value="1"/>
</dbReference>
<reference evidence="4" key="1">
    <citation type="submission" date="2025-08" db="UniProtKB">
        <authorList>
            <consortium name="Ensembl"/>
        </authorList>
    </citation>
    <scope>IDENTIFICATION</scope>
</reference>
<dbReference type="Gene3D" id="2.60.40.10">
    <property type="entry name" value="Immunoglobulins"/>
    <property type="match status" value="3"/>
</dbReference>
<dbReference type="Ensembl" id="ENSACCT00020019315.1">
    <property type="protein sequence ID" value="ENSACCP00020018498.1"/>
    <property type="gene ID" value="ENSACCG00020012619.1"/>
</dbReference>
<feature type="domain" description="Ig-like" evidence="3">
    <location>
        <begin position="11"/>
        <end position="101"/>
    </location>
</feature>
<feature type="domain" description="Ig-like" evidence="3">
    <location>
        <begin position="184"/>
        <end position="281"/>
    </location>
</feature>
<feature type="domain" description="Ig-like" evidence="3">
    <location>
        <begin position="301"/>
        <end position="399"/>
    </location>
</feature>
<dbReference type="InterPro" id="IPR036179">
    <property type="entry name" value="Ig-like_dom_sf"/>
</dbReference>
<dbReference type="AlphaFoldDB" id="A0A663F2M1"/>
<feature type="compositionally biased region" description="Pro residues" evidence="2">
    <location>
        <begin position="169"/>
        <end position="181"/>
    </location>
</feature>
<keyword evidence="5" id="KW-1185">Reference proteome</keyword>
<keyword evidence="1" id="KW-0393">Immunoglobulin domain</keyword>
<evidence type="ECO:0000259" key="3">
    <source>
        <dbReference type="PROSITE" id="PS50835"/>
    </source>
</evidence>